<protein>
    <submittedName>
        <fullName evidence="1">Uncharacterized protein</fullName>
    </submittedName>
</protein>
<dbReference type="EMBL" id="JAPDRK010000017">
    <property type="protein sequence ID" value="KAJ9605193.1"/>
    <property type="molecule type" value="Genomic_DNA"/>
</dbReference>
<name>A0AA38X1Q4_9EURO</name>
<evidence type="ECO:0000313" key="2">
    <source>
        <dbReference type="Proteomes" id="UP001172673"/>
    </source>
</evidence>
<organism evidence="1 2">
    <name type="scientific">Cladophialophora chaetospira</name>
    <dbReference type="NCBI Taxonomy" id="386627"/>
    <lineage>
        <taxon>Eukaryota</taxon>
        <taxon>Fungi</taxon>
        <taxon>Dikarya</taxon>
        <taxon>Ascomycota</taxon>
        <taxon>Pezizomycotina</taxon>
        <taxon>Eurotiomycetes</taxon>
        <taxon>Chaetothyriomycetidae</taxon>
        <taxon>Chaetothyriales</taxon>
        <taxon>Herpotrichiellaceae</taxon>
        <taxon>Cladophialophora</taxon>
    </lineage>
</organism>
<dbReference type="AlphaFoldDB" id="A0AA38X1Q4"/>
<sequence>MDVYAPYTERAQSNSEATVSIHSIEQWKQNPQTYPAPISEPRLREELQKNLIEFAQLEGKKILSQIPGIPCDHRMFELFMPKEEINKIAEFGAHVDSLRLLRAVIPYWGESDEDGEHVVRVITQTLGEYPRRDELWDRSKTLEILEDFGMLEAESPKTREPKVGAKRTQFQKRNFGAKSLQELSAAKTLATLEEDDNAIQTLLELEDAQRHVLLPHLWRNYLRLSQAERARRAELSKRPGFGHRQ</sequence>
<reference evidence="1" key="1">
    <citation type="submission" date="2022-10" db="EMBL/GenBank/DDBJ databases">
        <title>Culturing micro-colonial fungi from biological soil crusts in the Mojave desert and describing Neophaeococcomyces mojavensis, and introducing the new genera and species Taxawa tesnikishii.</title>
        <authorList>
            <person name="Kurbessoian T."/>
            <person name="Stajich J.E."/>
        </authorList>
    </citation>
    <scope>NUCLEOTIDE SEQUENCE</scope>
    <source>
        <strain evidence="1">TK_41</strain>
    </source>
</reference>
<gene>
    <name evidence="1" type="ORF">H2200_010583</name>
</gene>
<proteinExistence type="predicted"/>
<keyword evidence="2" id="KW-1185">Reference proteome</keyword>
<evidence type="ECO:0000313" key="1">
    <source>
        <dbReference type="EMBL" id="KAJ9605193.1"/>
    </source>
</evidence>
<comment type="caution">
    <text evidence="1">The sequence shown here is derived from an EMBL/GenBank/DDBJ whole genome shotgun (WGS) entry which is preliminary data.</text>
</comment>
<accession>A0AA38X1Q4</accession>
<dbReference type="Proteomes" id="UP001172673">
    <property type="component" value="Unassembled WGS sequence"/>
</dbReference>